<comment type="similarity">
    <text evidence="4 16">Belongs to the LTN1 family.</text>
</comment>
<name>A0A0A8L262_9SACH</name>
<evidence type="ECO:0000256" key="8">
    <source>
        <dbReference type="ARBA" id="ARBA00022679"/>
    </source>
</evidence>
<evidence type="ECO:0000313" key="18">
    <source>
        <dbReference type="EMBL" id="CDO92326.1"/>
    </source>
</evidence>
<evidence type="ECO:0000256" key="16">
    <source>
        <dbReference type="RuleBase" id="RU367090"/>
    </source>
</evidence>
<comment type="subunit">
    <text evidence="16">Component of the ribosome quality control complex (RQC).</text>
</comment>
<reference evidence="18 19" key="1">
    <citation type="submission" date="2014-03" db="EMBL/GenBank/DDBJ databases">
        <title>The genome of Kluyveromyces dobzhanskii.</title>
        <authorList>
            <person name="Nystedt B."/>
            <person name="Astrom S."/>
        </authorList>
    </citation>
    <scope>NUCLEOTIDE SEQUENCE [LARGE SCALE GENOMIC DNA]</scope>
    <source>
        <strain evidence="18 19">CBS 2104</strain>
    </source>
</reference>
<evidence type="ECO:0000256" key="12">
    <source>
        <dbReference type="ARBA" id="ARBA00022786"/>
    </source>
</evidence>
<evidence type="ECO:0000256" key="11">
    <source>
        <dbReference type="ARBA" id="ARBA00022771"/>
    </source>
</evidence>
<dbReference type="InterPro" id="IPR039795">
    <property type="entry name" value="LTN1/Rkr1"/>
</dbReference>
<dbReference type="GO" id="GO:0072344">
    <property type="term" value="P:rescue of stalled ribosome"/>
    <property type="evidence" value="ECO:0007669"/>
    <property type="project" value="UniProtKB-UniRule"/>
</dbReference>
<evidence type="ECO:0000256" key="4">
    <source>
        <dbReference type="ARBA" id="ARBA00007997"/>
    </source>
</evidence>
<evidence type="ECO:0000256" key="9">
    <source>
        <dbReference type="ARBA" id="ARBA00022723"/>
    </source>
</evidence>
<dbReference type="Pfam" id="PF23009">
    <property type="entry name" value="UBC_like"/>
    <property type="match status" value="1"/>
</dbReference>
<evidence type="ECO:0000256" key="15">
    <source>
        <dbReference type="PROSITE-ProRule" id="PRU00175"/>
    </source>
</evidence>
<comment type="function">
    <text evidence="16">E3 ubiquitin-protein ligase. Component of the ribosome quality control complex (RQC), a ribosome-associated complex that mediates ubiquitination and extraction of incompletely synthesized nascent chains for proteasomal degradation.</text>
</comment>
<dbReference type="PROSITE" id="PS50089">
    <property type="entry name" value="ZF_RING_2"/>
    <property type="match status" value="1"/>
</dbReference>
<keyword evidence="11 15" id="KW-0863">Zinc-finger</keyword>
<keyword evidence="13 16" id="KW-0862">Zinc</keyword>
<dbReference type="Pfam" id="PF13639">
    <property type="entry name" value="zf-RING_2"/>
    <property type="match status" value="1"/>
</dbReference>
<dbReference type="InterPro" id="IPR011989">
    <property type="entry name" value="ARM-like"/>
</dbReference>
<dbReference type="PANTHER" id="PTHR12389">
    <property type="entry name" value="ZINC FINGER PROTEIN 294"/>
    <property type="match status" value="1"/>
</dbReference>
<dbReference type="CDD" id="cd16491">
    <property type="entry name" value="RING-CH-C4HC3_LTN1"/>
    <property type="match status" value="1"/>
</dbReference>
<protein>
    <recommendedName>
        <fullName evidence="6 16">E3 ubiquitin-protein ligase listerin</fullName>
        <ecNumber evidence="5 16">2.3.2.27</ecNumber>
    </recommendedName>
    <alternativeName>
        <fullName evidence="16">RING-type E3 ubiquitin transferase listerin</fullName>
    </alternativeName>
</protein>
<evidence type="ECO:0000256" key="6">
    <source>
        <dbReference type="ARBA" id="ARBA00017157"/>
    </source>
</evidence>
<sequence length="1518" mass="174532">MSFGTDVFAYSSSDWGLGYNGVKVTLNYFDGLPIPQNIPSAELQLCFKSLLKRANTTKEKAMADLLSFLQDDEKVYLFEDDMFILSWCQLYAKLISSDSKFIRTQAHQFSAGLIAAFGKRVSKYLKELVPMLLIGLFDVDAAVSRSCSDSLTHCFKDTNKVSSLWKLFTSEILNLVRQVILVETPTSISDERFYKKEEVSLRYNQLLVASIRTLTNLVSIEEINSQQMDVLHEILSEETLWNQLNLKDTKNLKAYQSLLHLMVQLRAKQLFRKNKEGLKASSRKLFQSLSACDSKTLMAVSSVVPDILKTLIEMNQYKDGKFWSYDKKSIDRLSGFLLLGPGISDPIYYSLVYQLSTETHILQPSEWFSIWIRFVDLESERRVLGRNGYKPLIGAWKYCLKYSTTLSNEEEVQKLYPAILKLIGTKDLKETPELVTELSVAHLDHSLLSNCVLDLLPSGHGDSRKELLTLSNTCLILSKDFDTMHNLSVEIMDAIQNPKNCAELPSHYGFVFFDNLIKTNNLDYTKDIESFLRELPRVVSEEFFQTPMDIMVDFSKSKFFDNLSSEQYFDDFIIVLTHFEETRKSLLAFLGQLSSDLVGKLADTSDSYQSFINDFVNNYQFDDDSIFKSNILTEALLLRLYDAARKQNFTEEFNHMCAELPKTSEAYTALLSNPDFVSDNIIRGDQISLPSNVHDDPKIARIVFDTILDKVSTKCLLNEESINEFVDHLHHNSLLTRLFIDLNLESTFSTDVNQIDTRTSLTSPLGLLPHILTATGNPSLADYLKVIRLSQVLDKILMKFPDEITTSHLIFLTRCYELTVDYNCLTDDQLAYFPNNNVYASFSRITFEEILSTFSGDQGNIVLNPLFDKNLPEATCFYNCKIIYRICLNSMDLISLSQFEKCLNGFEKVTRTITSETTASFSKKLYLFAIISATSKFSTVSEKITMIRNYLLSELVGIRFSDASSVRQFSYSMVLLDQLLKQDDDKFATSPLDPRRFNMALVSITNLMQSEIWYEESSNSMRLMVIQFVTRLNSLQDVLDSSEKLQDCSEQLLEDCIGFLELPDFQYFDELRYHVFALLNYLHSSISVSDKIDLDSIIDITFKNSTRDTTVSTAYTKPLSAFMKSLTSNETSIIIGKMFSEYFNPQISLAVMNVLLPALKQDIKEHQQDLVVEYELSKSTIRQAAPAEQSPSLEINFEIPPILLESLNETMPHDYLEYQEKKAFMRYLNYCHILIFYFEDISYDLRQHYVQQLKEKDLVNRLLEFLADQMMLSNTKYWENIDIKDVLTYPYSSDRGKSDPADECNMMMEFLMYHFFTIFGSLVGQWWNNIKNRAFKETVSNFVTRNISPTLISNELDETDEALNKFDKEELNLTVKVNRNNNEIKASYLIDEQKLEVAFKLPTNYPLQNVQVHGVSRVGITEQQWKSWIISTQRIISNMNGSVVDSLELLSKNVKLQFSGFEECAICYYILHAIDRKLPTKICPTCSNRFHGACLYKWFKSSGNNTCPMCRGEFNLRK</sequence>
<dbReference type="GO" id="GO:0005829">
    <property type="term" value="C:cytosol"/>
    <property type="evidence" value="ECO:0007669"/>
    <property type="project" value="UniProtKB-SubCell"/>
</dbReference>
<evidence type="ECO:0000256" key="7">
    <source>
        <dbReference type="ARBA" id="ARBA00022490"/>
    </source>
</evidence>
<keyword evidence="7" id="KW-0963">Cytoplasm</keyword>
<dbReference type="PANTHER" id="PTHR12389:SF0">
    <property type="entry name" value="E3 UBIQUITIN-PROTEIN LIGASE LISTERIN"/>
    <property type="match status" value="1"/>
</dbReference>
<dbReference type="GO" id="GO:0008270">
    <property type="term" value="F:zinc ion binding"/>
    <property type="evidence" value="ECO:0007669"/>
    <property type="project" value="UniProtKB-KW"/>
</dbReference>
<evidence type="ECO:0000256" key="1">
    <source>
        <dbReference type="ARBA" id="ARBA00000900"/>
    </source>
</evidence>
<gene>
    <name evidence="18" type="ORF">KLDO_g646</name>
</gene>
<dbReference type="EC" id="2.3.2.27" evidence="5 16"/>
<evidence type="ECO:0000256" key="5">
    <source>
        <dbReference type="ARBA" id="ARBA00012483"/>
    </source>
</evidence>
<evidence type="ECO:0000256" key="2">
    <source>
        <dbReference type="ARBA" id="ARBA00004514"/>
    </source>
</evidence>
<accession>A0A0A8L262</accession>
<keyword evidence="9 16" id="KW-0479">Metal-binding</keyword>
<evidence type="ECO:0000313" key="19">
    <source>
        <dbReference type="Proteomes" id="UP000031516"/>
    </source>
</evidence>
<dbReference type="GO" id="GO:1990112">
    <property type="term" value="C:RQC complex"/>
    <property type="evidence" value="ECO:0007669"/>
    <property type="project" value="UniProtKB-UniRule"/>
</dbReference>
<dbReference type="UniPathway" id="UPA00143"/>
<comment type="caution">
    <text evidence="18">The sequence shown here is derived from an EMBL/GenBank/DDBJ whole genome shotgun (WGS) entry which is preliminary data.</text>
</comment>
<dbReference type="SUPFAM" id="SSF57850">
    <property type="entry name" value="RING/U-box"/>
    <property type="match status" value="1"/>
</dbReference>
<evidence type="ECO:0000256" key="3">
    <source>
        <dbReference type="ARBA" id="ARBA00004906"/>
    </source>
</evidence>
<evidence type="ECO:0000256" key="10">
    <source>
        <dbReference type="ARBA" id="ARBA00022737"/>
    </source>
</evidence>
<evidence type="ECO:0000259" key="17">
    <source>
        <dbReference type="PROSITE" id="PS50089"/>
    </source>
</evidence>
<dbReference type="GO" id="GO:0061630">
    <property type="term" value="F:ubiquitin protein ligase activity"/>
    <property type="evidence" value="ECO:0007669"/>
    <property type="project" value="UniProtKB-UniRule"/>
</dbReference>
<evidence type="ECO:0000256" key="14">
    <source>
        <dbReference type="ARBA" id="ARBA00055150"/>
    </source>
</evidence>
<dbReference type="FunFam" id="3.30.40.10:FF:000038">
    <property type="entry name" value="E3 ubiquitin-protein ligase listerin"/>
    <property type="match status" value="1"/>
</dbReference>
<dbReference type="InterPro" id="IPR039804">
    <property type="entry name" value="RING-CH-C4HC3_LTN1"/>
</dbReference>
<dbReference type="InterPro" id="IPR054478">
    <property type="entry name" value="LTN1_UBC"/>
</dbReference>
<dbReference type="Pfam" id="PF22999">
    <property type="entry name" value="LTN1_E3_ligase_6th"/>
    <property type="match status" value="1"/>
</dbReference>
<keyword evidence="8 16" id="KW-0808">Transferase</keyword>
<dbReference type="Gene3D" id="1.25.10.10">
    <property type="entry name" value="Leucine-rich Repeat Variant"/>
    <property type="match status" value="1"/>
</dbReference>
<comment type="catalytic activity">
    <reaction evidence="1 16">
        <text>S-ubiquitinyl-[E2 ubiquitin-conjugating enzyme]-L-cysteine + [acceptor protein]-L-lysine = [E2 ubiquitin-conjugating enzyme]-L-cysteine + N(6)-ubiquitinyl-[acceptor protein]-L-lysine.</text>
        <dbReference type="EC" id="2.3.2.27"/>
    </reaction>
</comment>
<organism evidence="18 19">
    <name type="scientific">Kluyveromyces dobzhanskii CBS 2104</name>
    <dbReference type="NCBI Taxonomy" id="1427455"/>
    <lineage>
        <taxon>Eukaryota</taxon>
        <taxon>Fungi</taxon>
        <taxon>Dikarya</taxon>
        <taxon>Ascomycota</taxon>
        <taxon>Saccharomycotina</taxon>
        <taxon>Saccharomycetes</taxon>
        <taxon>Saccharomycetales</taxon>
        <taxon>Saccharomycetaceae</taxon>
        <taxon>Kluyveromyces</taxon>
    </lineage>
</organism>
<comment type="function">
    <text evidence="14">E3 ubiquitin-protein ligase component of the ribosome quality control complex (RQC), a ribosome-associated complex that mediates ubiquitination and extraction of incompletely synthesized nascent chains for proteasomal degradation. Mediates ubiquitination of proteins derived from mRNAs lacking stop codons (non-stop proteins) and other translation arrest products induced by poly-lysine sequences and tandem rare codons. Ubiquitination leads to CDC48 recruitment for extraction and degradation of the incomplete translation product. May indirectly play a role in chromatin function and transcription.</text>
</comment>
<comment type="pathway">
    <text evidence="3 16">Protein modification; protein ubiquitination.</text>
</comment>
<proteinExistence type="inferred from homology"/>
<dbReference type="InterPro" id="IPR013083">
    <property type="entry name" value="Znf_RING/FYVE/PHD"/>
</dbReference>
<dbReference type="GO" id="GO:0043023">
    <property type="term" value="F:ribosomal large subunit binding"/>
    <property type="evidence" value="ECO:0007669"/>
    <property type="project" value="TreeGrafter"/>
</dbReference>
<dbReference type="InterPro" id="IPR054477">
    <property type="entry name" value="LTN1_E3_ligase_6th"/>
</dbReference>
<dbReference type="InterPro" id="IPR001841">
    <property type="entry name" value="Znf_RING"/>
</dbReference>
<dbReference type="InterPro" id="IPR054476">
    <property type="entry name" value="Ltn1_N"/>
</dbReference>
<dbReference type="GO" id="GO:0016567">
    <property type="term" value="P:protein ubiquitination"/>
    <property type="evidence" value="ECO:0007669"/>
    <property type="project" value="UniProtKB-UniPathway"/>
</dbReference>
<evidence type="ECO:0000256" key="13">
    <source>
        <dbReference type="ARBA" id="ARBA00022833"/>
    </source>
</evidence>
<keyword evidence="12 16" id="KW-0833">Ubl conjugation pathway</keyword>
<dbReference type="GO" id="GO:1990116">
    <property type="term" value="P:ribosome-associated ubiquitin-dependent protein catabolic process"/>
    <property type="evidence" value="ECO:0007669"/>
    <property type="project" value="UniProtKB-UniRule"/>
</dbReference>
<keyword evidence="19" id="KW-1185">Reference proteome</keyword>
<dbReference type="Proteomes" id="UP000031516">
    <property type="component" value="Unassembled WGS sequence"/>
</dbReference>
<feature type="domain" description="RING-type" evidence="17">
    <location>
        <begin position="1464"/>
        <end position="1511"/>
    </location>
</feature>
<dbReference type="Gene3D" id="3.30.40.10">
    <property type="entry name" value="Zinc/RING finger domain, C3HC4 (zinc finger)"/>
    <property type="match status" value="1"/>
</dbReference>
<dbReference type="OrthoDB" id="6108at2759"/>
<dbReference type="Pfam" id="PF22958">
    <property type="entry name" value="Ltn1_1st"/>
    <property type="match status" value="1"/>
</dbReference>
<keyword evidence="10" id="KW-0677">Repeat</keyword>
<comment type="subcellular location">
    <subcellularLocation>
        <location evidence="2">Cytoplasm</location>
        <location evidence="2">Cytosol</location>
    </subcellularLocation>
</comment>
<dbReference type="EMBL" id="CCBQ010000013">
    <property type="protein sequence ID" value="CDO92326.1"/>
    <property type="molecule type" value="Genomic_DNA"/>
</dbReference>